<dbReference type="GO" id="GO:0006225">
    <property type="term" value="P:UDP biosynthetic process"/>
    <property type="evidence" value="ECO:0007669"/>
    <property type="project" value="TreeGrafter"/>
</dbReference>
<evidence type="ECO:0000256" key="3">
    <source>
        <dbReference type="ARBA" id="ARBA00007614"/>
    </source>
</evidence>
<name>A0A1N5VGW0_9ARCH</name>
<dbReference type="Proteomes" id="UP000195607">
    <property type="component" value="Chromosome I"/>
</dbReference>
<comment type="subcellular location">
    <subcellularLocation>
        <location evidence="1">Cytoplasm</location>
    </subcellularLocation>
</comment>
<evidence type="ECO:0000256" key="2">
    <source>
        <dbReference type="ARBA" id="ARBA00004791"/>
    </source>
</evidence>
<evidence type="ECO:0000256" key="8">
    <source>
        <dbReference type="ARBA" id="ARBA00022741"/>
    </source>
</evidence>
<evidence type="ECO:0000313" key="15">
    <source>
        <dbReference type="EMBL" id="SIM72253.1"/>
    </source>
</evidence>
<keyword evidence="9 15" id="KW-0418">Kinase</keyword>
<comment type="catalytic activity">
    <reaction evidence="13">
        <text>UMP + ATP = UDP + ADP</text>
        <dbReference type="Rhea" id="RHEA:24400"/>
        <dbReference type="ChEBI" id="CHEBI:30616"/>
        <dbReference type="ChEBI" id="CHEBI:57865"/>
        <dbReference type="ChEBI" id="CHEBI:58223"/>
        <dbReference type="ChEBI" id="CHEBI:456216"/>
        <dbReference type="EC" id="2.7.4.22"/>
    </reaction>
</comment>
<keyword evidence="11" id="KW-0665">Pyrimidine biosynthesis</keyword>
<keyword evidence="10" id="KW-0067">ATP-binding</keyword>
<dbReference type="PIRSF" id="PIRSF005650">
    <property type="entry name" value="Uridylate_kin"/>
    <property type="match status" value="1"/>
</dbReference>
<evidence type="ECO:0000256" key="4">
    <source>
        <dbReference type="ARBA" id="ARBA00012899"/>
    </source>
</evidence>
<dbReference type="NCBIfam" id="TIGR02076">
    <property type="entry name" value="pyrH_arch"/>
    <property type="match status" value="1"/>
</dbReference>
<organism evidence="15 16">
    <name type="scientific">Cuniculiplasma divulgatum</name>
    <dbReference type="NCBI Taxonomy" id="1673428"/>
    <lineage>
        <taxon>Archaea</taxon>
        <taxon>Methanobacteriati</taxon>
        <taxon>Thermoplasmatota</taxon>
        <taxon>Thermoplasmata</taxon>
        <taxon>Thermoplasmatales</taxon>
        <taxon>Cuniculiplasmataceae</taxon>
        <taxon>Cuniculiplasma</taxon>
    </lineage>
</organism>
<dbReference type="PANTHER" id="PTHR42833">
    <property type="entry name" value="URIDYLATE KINASE"/>
    <property type="match status" value="1"/>
</dbReference>
<evidence type="ECO:0000256" key="12">
    <source>
        <dbReference type="ARBA" id="ARBA00032092"/>
    </source>
</evidence>
<dbReference type="Pfam" id="PF00696">
    <property type="entry name" value="AA_kinase"/>
    <property type="match status" value="1"/>
</dbReference>
<comment type="pathway">
    <text evidence="2">Pyrimidine metabolism; CTP biosynthesis via de novo pathway; UDP from UMP (UMPK route): step 1/1.</text>
</comment>
<dbReference type="InterPro" id="IPR011818">
    <property type="entry name" value="Uridylate_kinase_arch/spir"/>
</dbReference>
<evidence type="ECO:0000256" key="11">
    <source>
        <dbReference type="ARBA" id="ARBA00022975"/>
    </source>
</evidence>
<evidence type="ECO:0000256" key="10">
    <source>
        <dbReference type="ARBA" id="ARBA00022840"/>
    </source>
</evidence>
<dbReference type="AlphaFoldDB" id="A0A1N5VGW0"/>
<dbReference type="GO" id="GO:0005524">
    <property type="term" value="F:ATP binding"/>
    <property type="evidence" value="ECO:0007669"/>
    <property type="project" value="UniProtKB-KW"/>
</dbReference>
<evidence type="ECO:0000256" key="7">
    <source>
        <dbReference type="ARBA" id="ARBA00022679"/>
    </source>
</evidence>
<evidence type="ECO:0000313" key="16">
    <source>
        <dbReference type="Proteomes" id="UP000195607"/>
    </source>
</evidence>
<evidence type="ECO:0000256" key="5">
    <source>
        <dbReference type="ARBA" id="ARBA00016403"/>
    </source>
</evidence>
<evidence type="ECO:0000259" key="14">
    <source>
        <dbReference type="Pfam" id="PF00696"/>
    </source>
</evidence>
<sequence>MNFMESFVVSVGGSMINPSSVDVEYIKEFSKIIKSVDAPKIGIVVGGGQTARTYVNSMKNFTDNDFFLDEIGIMATRLNAKIVKSSIGKLELNIPEDVNEAVKQLLIEDRIVMGGTVPGHTTDTVSVLLAEAVGIKKVYNLTSVDMVYEDDPKKNPKAKAIETMNYKEAFSISLKSYTGAGSNQFMDSVALLIAMRSGIEINLMHGKDLNNFKNALKGEKFIGTKIRAD</sequence>
<comment type="similarity">
    <text evidence="3">Belongs to the UMP kinase family.</text>
</comment>
<dbReference type="GO" id="GO:0033862">
    <property type="term" value="F:UMP kinase activity"/>
    <property type="evidence" value="ECO:0007669"/>
    <property type="project" value="UniProtKB-EC"/>
</dbReference>
<dbReference type="InterPro" id="IPR011817">
    <property type="entry name" value="Uridylate_kinase"/>
</dbReference>
<dbReference type="EC" id="2.7.4.22" evidence="4"/>
<evidence type="ECO:0000256" key="9">
    <source>
        <dbReference type="ARBA" id="ARBA00022777"/>
    </source>
</evidence>
<accession>A0A1N5VGW0</accession>
<protein>
    <recommendedName>
        <fullName evidence="5">Uridylate kinase</fullName>
        <ecNumber evidence="4">2.7.4.22</ecNumber>
    </recommendedName>
    <alternativeName>
        <fullName evidence="12">Uridine monophosphate kinase</fullName>
    </alternativeName>
</protein>
<feature type="domain" description="Aspartate/glutamate/uridylate kinase" evidence="14">
    <location>
        <begin position="7"/>
        <end position="201"/>
    </location>
</feature>
<dbReference type="Gene3D" id="3.40.1160.10">
    <property type="entry name" value="Acetylglutamate kinase-like"/>
    <property type="match status" value="1"/>
</dbReference>
<keyword evidence="7" id="KW-0808">Transferase</keyword>
<dbReference type="InterPro" id="IPR036393">
    <property type="entry name" value="AceGlu_kinase-like_sf"/>
</dbReference>
<keyword evidence="8" id="KW-0547">Nucleotide-binding</keyword>
<dbReference type="InterPro" id="IPR001048">
    <property type="entry name" value="Asp/Glu/Uridylate_kinase"/>
</dbReference>
<proteinExistence type="inferred from homology"/>
<evidence type="ECO:0000256" key="6">
    <source>
        <dbReference type="ARBA" id="ARBA00022490"/>
    </source>
</evidence>
<evidence type="ECO:0000256" key="1">
    <source>
        <dbReference type="ARBA" id="ARBA00004496"/>
    </source>
</evidence>
<dbReference type="GO" id="GO:0044210">
    <property type="term" value="P:'de novo' CTP biosynthetic process"/>
    <property type="evidence" value="ECO:0007669"/>
    <property type="project" value="UniProtKB-UniPathway"/>
</dbReference>
<dbReference type="UniPathway" id="UPA00159">
    <property type="reaction ID" value="UER00275"/>
</dbReference>
<dbReference type="SUPFAM" id="SSF53633">
    <property type="entry name" value="Carbamate kinase-like"/>
    <property type="match status" value="1"/>
</dbReference>
<dbReference type="EMBL" id="LT671858">
    <property type="protein sequence ID" value="SIM72253.1"/>
    <property type="molecule type" value="Genomic_DNA"/>
</dbReference>
<gene>
    <name evidence="15" type="ORF">CSP5_1377</name>
</gene>
<dbReference type="GO" id="GO:0005737">
    <property type="term" value="C:cytoplasm"/>
    <property type="evidence" value="ECO:0007669"/>
    <property type="project" value="UniProtKB-SubCell"/>
</dbReference>
<dbReference type="PANTHER" id="PTHR42833:SF4">
    <property type="entry name" value="URIDYLATE KINASE PUMPKIN, CHLOROPLASTIC"/>
    <property type="match status" value="1"/>
</dbReference>
<reference evidence="15 16" key="1">
    <citation type="submission" date="2016-04" db="EMBL/GenBank/DDBJ databases">
        <authorList>
            <person name="Evans L.H."/>
            <person name="Alamgir A."/>
            <person name="Owens N."/>
            <person name="Weber N.D."/>
            <person name="Virtaneva K."/>
            <person name="Barbian K."/>
            <person name="Babar A."/>
            <person name="Rosenke K."/>
        </authorList>
    </citation>
    <scope>NUCLEOTIDE SEQUENCE [LARGE SCALE GENOMIC DNA]</scope>
    <source>
        <strain evidence="16">S5(T) (JCM 30642 \VKM B-2941)</strain>
    </source>
</reference>
<evidence type="ECO:0000256" key="13">
    <source>
        <dbReference type="ARBA" id="ARBA00047767"/>
    </source>
</evidence>
<keyword evidence="6" id="KW-0963">Cytoplasm</keyword>